<dbReference type="InterPro" id="IPR029033">
    <property type="entry name" value="His_PPase_superfam"/>
</dbReference>
<protein>
    <submittedName>
        <fullName evidence="1">Putative phosphohistidine phosphatase, SixA</fullName>
    </submittedName>
</protein>
<dbReference type="RefSeq" id="WP_012592479.1">
    <property type="nucleotide sequence ID" value="NC_011666.1"/>
</dbReference>
<keyword evidence="2" id="KW-1185">Reference proteome</keyword>
<proteinExistence type="predicted"/>
<dbReference type="SUPFAM" id="SSF53254">
    <property type="entry name" value="Phosphoglycerate mutase-like"/>
    <property type="match status" value="1"/>
</dbReference>
<reference evidence="1 2" key="1">
    <citation type="journal article" date="2010" name="J. Bacteriol.">
        <title>Complete genome sequence of the aerobic facultative methanotroph Methylocella silvestris BL2.</title>
        <authorList>
            <person name="Chen Y."/>
            <person name="Crombie A."/>
            <person name="Rahman M.T."/>
            <person name="Dedysh S.N."/>
            <person name="Liesack W."/>
            <person name="Stott M.B."/>
            <person name="Alam M."/>
            <person name="Theisen A.R."/>
            <person name="Murrell J.C."/>
            <person name="Dunfield P.F."/>
        </authorList>
    </citation>
    <scope>NUCLEOTIDE SEQUENCE [LARGE SCALE GENOMIC DNA]</scope>
    <source>
        <strain evidence="2">DSM 15510 / CIP 108128 / LMG 27833 / NCIMB 13906 / BL2</strain>
    </source>
</reference>
<dbReference type="HOGENOM" id="CLU_084603_2_3_5"/>
<evidence type="ECO:0000313" key="1">
    <source>
        <dbReference type="EMBL" id="ACK52410.1"/>
    </source>
</evidence>
<sequence>MLRLLLLRHAEAAPAAGGGDINRRLTAGGRAAASRIGAYLHKAQLVPELALVSPARRTLETFEELQFGAACEIPRIVAPSLYNASMGTVFALLQETPANIERLLLIGHNPGLAEAAVLLSREGERAVLARLRAQFPAPSLAIIDFDAVDWRQASQDAGRLDIFLTLTSNELQGGA</sequence>
<dbReference type="eggNOG" id="COG2062">
    <property type="taxonomic scope" value="Bacteria"/>
</dbReference>
<dbReference type="InterPro" id="IPR013078">
    <property type="entry name" value="His_Pase_superF_clade-1"/>
</dbReference>
<dbReference type="CDD" id="cd07067">
    <property type="entry name" value="HP_PGM_like"/>
    <property type="match status" value="1"/>
</dbReference>
<organism evidence="1 2">
    <name type="scientific">Methylocella silvestris (strain DSM 15510 / CIP 108128 / LMG 27833 / NCIMB 13906 / BL2)</name>
    <dbReference type="NCBI Taxonomy" id="395965"/>
    <lineage>
        <taxon>Bacteria</taxon>
        <taxon>Pseudomonadati</taxon>
        <taxon>Pseudomonadota</taxon>
        <taxon>Alphaproteobacteria</taxon>
        <taxon>Hyphomicrobiales</taxon>
        <taxon>Beijerinckiaceae</taxon>
        <taxon>Methylocella</taxon>
    </lineage>
</organism>
<gene>
    <name evidence="1" type="ordered locus">Msil_3521</name>
</gene>
<dbReference type="KEGG" id="msl:Msil_3521"/>
<dbReference type="SMART" id="SM00855">
    <property type="entry name" value="PGAM"/>
    <property type="match status" value="1"/>
</dbReference>
<dbReference type="Gene3D" id="3.40.50.1240">
    <property type="entry name" value="Phosphoglycerate mutase-like"/>
    <property type="match status" value="1"/>
</dbReference>
<dbReference type="AlphaFoldDB" id="B8ETQ8"/>
<accession>B8ETQ8</accession>
<dbReference type="Pfam" id="PF00300">
    <property type="entry name" value="His_Phos_1"/>
    <property type="match status" value="1"/>
</dbReference>
<dbReference type="Proteomes" id="UP000002257">
    <property type="component" value="Chromosome"/>
</dbReference>
<dbReference type="EMBL" id="CP001280">
    <property type="protein sequence ID" value="ACK52410.1"/>
    <property type="molecule type" value="Genomic_DNA"/>
</dbReference>
<name>B8ETQ8_METSB</name>
<dbReference type="STRING" id="395965.Msil_3521"/>
<evidence type="ECO:0000313" key="2">
    <source>
        <dbReference type="Proteomes" id="UP000002257"/>
    </source>
</evidence>